<feature type="transmembrane region" description="Helical" evidence="8">
    <location>
        <begin position="289"/>
        <end position="307"/>
    </location>
</feature>
<feature type="transmembrane region" description="Helical" evidence="8">
    <location>
        <begin position="147"/>
        <end position="165"/>
    </location>
</feature>
<gene>
    <name evidence="10" type="ORF">NCS_10399</name>
</gene>
<comment type="subcellular location">
    <subcellularLocation>
        <location evidence="1">Cell membrane</location>
        <topology evidence="1">Multi-pass membrane protein</topology>
    </subcellularLocation>
</comment>
<organism evidence="10 11">
    <name type="scientific">Candidatus Nitrosotalea okcheonensis</name>
    <dbReference type="NCBI Taxonomy" id="1903276"/>
    <lineage>
        <taxon>Archaea</taxon>
        <taxon>Nitrososphaerota</taxon>
        <taxon>Nitrososphaeria</taxon>
        <taxon>Nitrosotaleales</taxon>
        <taxon>Nitrosotaleaceae</taxon>
        <taxon>Nitrosotalea</taxon>
    </lineage>
</organism>
<dbReference type="Pfam" id="PF13231">
    <property type="entry name" value="PMT_2"/>
    <property type="match status" value="1"/>
</dbReference>
<evidence type="ECO:0000256" key="2">
    <source>
        <dbReference type="ARBA" id="ARBA00022475"/>
    </source>
</evidence>
<dbReference type="GO" id="GO:0016763">
    <property type="term" value="F:pentosyltransferase activity"/>
    <property type="evidence" value="ECO:0007669"/>
    <property type="project" value="TreeGrafter"/>
</dbReference>
<keyword evidence="11" id="KW-1185">Reference proteome</keyword>
<dbReference type="InterPro" id="IPR038731">
    <property type="entry name" value="RgtA/B/C-like"/>
</dbReference>
<dbReference type="PANTHER" id="PTHR33908:SF11">
    <property type="entry name" value="MEMBRANE PROTEIN"/>
    <property type="match status" value="1"/>
</dbReference>
<evidence type="ECO:0000256" key="3">
    <source>
        <dbReference type="ARBA" id="ARBA00022676"/>
    </source>
</evidence>
<feature type="transmembrane region" description="Helical" evidence="8">
    <location>
        <begin position="216"/>
        <end position="236"/>
    </location>
</feature>
<feature type="transmembrane region" description="Helical" evidence="8">
    <location>
        <begin position="96"/>
        <end position="117"/>
    </location>
</feature>
<dbReference type="RefSeq" id="WP_157926708.1">
    <property type="nucleotide sequence ID" value="NZ_LT841358.1"/>
</dbReference>
<feature type="transmembrane region" description="Helical" evidence="8">
    <location>
        <begin position="177"/>
        <end position="207"/>
    </location>
</feature>
<dbReference type="GO" id="GO:0005886">
    <property type="term" value="C:plasma membrane"/>
    <property type="evidence" value="ECO:0007669"/>
    <property type="project" value="UniProtKB-SubCell"/>
</dbReference>
<keyword evidence="2" id="KW-1003">Cell membrane</keyword>
<evidence type="ECO:0000256" key="1">
    <source>
        <dbReference type="ARBA" id="ARBA00004651"/>
    </source>
</evidence>
<evidence type="ECO:0000313" key="10">
    <source>
        <dbReference type="EMBL" id="SMH70592.1"/>
    </source>
</evidence>
<evidence type="ECO:0000259" key="9">
    <source>
        <dbReference type="Pfam" id="PF13231"/>
    </source>
</evidence>
<evidence type="ECO:0000256" key="8">
    <source>
        <dbReference type="SAM" id="Phobius"/>
    </source>
</evidence>
<evidence type="ECO:0000313" key="11">
    <source>
        <dbReference type="Proteomes" id="UP000230607"/>
    </source>
</evidence>
<feature type="domain" description="Glycosyltransferase RgtA/B/C/D-like" evidence="9">
    <location>
        <begin position="101"/>
        <end position="226"/>
    </location>
</feature>
<feature type="transmembrane region" description="Helical" evidence="8">
    <location>
        <begin position="313"/>
        <end position="332"/>
    </location>
</feature>
<accession>A0A2H1FCU5</accession>
<protein>
    <submittedName>
        <fullName evidence="10">Glycosyl transferase family protein</fullName>
    </submittedName>
</protein>
<dbReference type="GO" id="GO:0008610">
    <property type="term" value="P:lipid biosynthetic process"/>
    <property type="evidence" value="ECO:0007669"/>
    <property type="project" value="UniProtKB-ARBA"/>
</dbReference>
<evidence type="ECO:0000256" key="6">
    <source>
        <dbReference type="ARBA" id="ARBA00022989"/>
    </source>
</evidence>
<keyword evidence="5 8" id="KW-0812">Transmembrane</keyword>
<keyword evidence="4 10" id="KW-0808">Transferase</keyword>
<keyword evidence="3" id="KW-0328">Glycosyltransferase</keyword>
<dbReference type="AlphaFoldDB" id="A0A2H1FCU5"/>
<feature type="transmembrane region" description="Helical" evidence="8">
    <location>
        <begin position="256"/>
        <end position="282"/>
    </location>
</feature>
<keyword evidence="7 8" id="KW-0472">Membrane</keyword>
<dbReference type="EMBL" id="LT841358">
    <property type="protein sequence ID" value="SMH70592.1"/>
    <property type="molecule type" value="Genomic_DNA"/>
</dbReference>
<evidence type="ECO:0000256" key="4">
    <source>
        <dbReference type="ARBA" id="ARBA00022679"/>
    </source>
</evidence>
<sequence length="488" mass="55994">MSEKFKQIRAIYILAIILTLSGFTHLWNTVGFPDIFYDEGVYMERAMHVLNGLGPQDRYFYDHPYFGQIFLAALFGLVGFPNSLHPSTDPHFIASLYFVPRLVMGLLAVLDTFLVYQIADTKYGKKIALASSLLFAVMPFTWILRRILLDSILLPFLLTSILFALKTKDSKNKYMLASLSGICLGIAIFTKIPVFTMIPLIAGLVYFNTGRNIKTLVFLLIPIFLIPLIWPLQAIGTQQFDVWMRDVIGQTQRQSFGLPYISLVFFKLDPVLFVLGIAGTVFTIIRRNFFILFWFIPFVIFLLMIGYNQYFYWIPILPVFCISASILTMNVLERLSKRNQNKVLSPVVFLGLVMFGLASTILVISVNVTNSEFQTTSFILQNVHDTDTTVLASPTYAWILHYVFHRENIPNDYSFVLFNHLQTRKILLVADPHFFIDLGRGKQLQQLYNDSKTIATFDEDLSKYDMSTYPYSNIKMNVDGENIQVKMK</sequence>
<name>A0A2H1FCU5_9ARCH</name>
<feature type="transmembrane region" description="Helical" evidence="8">
    <location>
        <begin position="12"/>
        <end position="30"/>
    </location>
</feature>
<dbReference type="PANTHER" id="PTHR33908">
    <property type="entry name" value="MANNOSYLTRANSFERASE YKCB-RELATED"/>
    <property type="match status" value="1"/>
</dbReference>
<keyword evidence="6 8" id="KW-1133">Transmembrane helix</keyword>
<dbReference type="OrthoDB" id="2698at2157"/>
<feature type="transmembrane region" description="Helical" evidence="8">
    <location>
        <begin position="344"/>
        <end position="366"/>
    </location>
</feature>
<evidence type="ECO:0000256" key="5">
    <source>
        <dbReference type="ARBA" id="ARBA00022692"/>
    </source>
</evidence>
<dbReference type="Proteomes" id="UP000230607">
    <property type="component" value="Chromosome 1"/>
</dbReference>
<evidence type="ECO:0000256" key="7">
    <source>
        <dbReference type="ARBA" id="ARBA00023136"/>
    </source>
</evidence>
<reference evidence="11" key="1">
    <citation type="submission" date="2017-03" db="EMBL/GenBank/DDBJ databases">
        <authorList>
            <person name="Herbold C."/>
        </authorList>
    </citation>
    <scope>NUCLEOTIDE SEQUENCE [LARGE SCALE GENOMIC DNA]</scope>
</reference>
<proteinExistence type="predicted"/>
<dbReference type="InterPro" id="IPR050297">
    <property type="entry name" value="LipidA_mod_glycosyltrf_83"/>
</dbReference>
<feature type="transmembrane region" description="Helical" evidence="8">
    <location>
        <begin position="65"/>
        <end position="84"/>
    </location>
</feature>